<dbReference type="InterPro" id="IPR050397">
    <property type="entry name" value="Env_Response_Regulators"/>
</dbReference>
<keyword evidence="2" id="KW-0238">DNA-binding</keyword>
<keyword evidence="3" id="KW-0804">Transcription</keyword>
<name>A0ABU0YRZ4_9PROT</name>
<dbReference type="PROSITE" id="PS50042">
    <property type="entry name" value="CNMP_BINDING_3"/>
    <property type="match status" value="1"/>
</dbReference>
<accession>A0ABU0YRZ4</accession>
<feature type="compositionally biased region" description="Basic and acidic residues" evidence="4">
    <location>
        <begin position="8"/>
        <end position="24"/>
    </location>
</feature>
<dbReference type="SMART" id="SM00100">
    <property type="entry name" value="cNMP"/>
    <property type="match status" value="1"/>
</dbReference>
<dbReference type="Pfam" id="PF00027">
    <property type="entry name" value="cNMP_binding"/>
    <property type="match status" value="1"/>
</dbReference>
<evidence type="ECO:0000313" key="8">
    <source>
        <dbReference type="Proteomes" id="UP001230156"/>
    </source>
</evidence>
<dbReference type="CDD" id="cd00092">
    <property type="entry name" value="HTH_CRP"/>
    <property type="match status" value="1"/>
</dbReference>
<proteinExistence type="predicted"/>
<comment type="caution">
    <text evidence="7">The sequence shown here is derived from an EMBL/GenBank/DDBJ whole genome shotgun (WGS) entry which is preliminary data.</text>
</comment>
<dbReference type="InterPro" id="IPR036388">
    <property type="entry name" value="WH-like_DNA-bd_sf"/>
</dbReference>
<dbReference type="RefSeq" id="WP_379959818.1">
    <property type="nucleotide sequence ID" value="NZ_JAUYVI010000007.1"/>
</dbReference>
<dbReference type="InterPro" id="IPR000595">
    <property type="entry name" value="cNMP-bd_dom"/>
</dbReference>
<evidence type="ECO:0000256" key="3">
    <source>
        <dbReference type="ARBA" id="ARBA00023163"/>
    </source>
</evidence>
<keyword evidence="1" id="KW-0805">Transcription regulation</keyword>
<reference evidence="8" key="1">
    <citation type="submission" date="2023-08" db="EMBL/GenBank/DDBJ databases">
        <title>Rhodospirillaceae gen. nov., a novel taxon isolated from the Yangtze River Yuezi River estuary sludge.</title>
        <authorList>
            <person name="Ruan L."/>
        </authorList>
    </citation>
    <scope>NUCLEOTIDE SEQUENCE [LARGE SCALE GENOMIC DNA]</scope>
    <source>
        <strain evidence="8">R-7</strain>
    </source>
</reference>
<dbReference type="Pfam" id="PF13545">
    <property type="entry name" value="HTH_Crp_2"/>
    <property type="match status" value="1"/>
</dbReference>
<dbReference type="EMBL" id="JAUYVI010000007">
    <property type="protein sequence ID" value="MDQ7250486.1"/>
    <property type="molecule type" value="Genomic_DNA"/>
</dbReference>
<feature type="domain" description="HTH crp-type" evidence="6">
    <location>
        <begin position="146"/>
        <end position="217"/>
    </location>
</feature>
<dbReference type="Proteomes" id="UP001230156">
    <property type="component" value="Unassembled WGS sequence"/>
</dbReference>
<dbReference type="Gene3D" id="1.10.10.10">
    <property type="entry name" value="Winged helix-like DNA-binding domain superfamily/Winged helix DNA-binding domain"/>
    <property type="match status" value="1"/>
</dbReference>
<dbReference type="PANTHER" id="PTHR24567:SF75">
    <property type="entry name" value="FUMARATE AND NITRATE REDUCTION REGULATORY PROTEIN"/>
    <property type="match status" value="1"/>
</dbReference>
<organism evidence="7 8">
    <name type="scientific">Dongia sedimenti</name>
    <dbReference type="NCBI Taxonomy" id="3064282"/>
    <lineage>
        <taxon>Bacteria</taxon>
        <taxon>Pseudomonadati</taxon>
        <taxon>Pseudomonadota</taxon>
        <taxon>Alphaproteobacteria</taxon>
        <taxon>Rhodospirillales</taxon>
        <taxon>Dongiaceae</taxon>
        <taxon>Dongia</taxon>
    </lineage>
</organism>
<dbReference type="PROSITE" id="PS51063">
    <property type="entry name" value="HTH_CRP_2"/>
    <property type="match status" value="1"/>
</dbReference>
<feature type="domain" description="Cyclic nucleotide-binding" evidence="5">
    <location>
        <begin position="36"/>
        <end position="84"/>
    </location>
</feature>
<dbReference type="SUPFAM" id="SSF46785">
    <property type="entry name" value="Winged helix' DNA-binding domain"/>
    <property type="match status" value="1"/>
</dbReference>
<gene>
    <name evidence="7" type="ORF">Q8A70_22540</name>
</gene>
<dbReference type="PRINTS" id="PR00034">
    <property type="entry name" value="HTHCRP"/>
</dbReference>
<evidence type="ECO:0000313" key="7">
    <source>
        <dbReference type="EMBL" id="MDQ7250486.1"/>
    </source>
</evidence>
<evidence type="ECO:0000259" key="5">
    <source>
        <dbReference type="PROSITE" id="PS50042"/>
    </source>
</evidence>
<dbReference type="SUPFAM" id="SSF51206">
    <property type="entry name" value="cAMP-binding domain-like"/>
    <property type="match status" value="1"/>
</dbReference>
<evidence type="ECO:0000259" key="6">
    <source>
        <dbReference type="PROSITE" id="PS51063"/>
    </source>
</evidence>
<evidence type="ECO:0000256" key="2">
    <source>
        <dbReference type="ARBA" id="ARBA00023125"/>
    </source>
</evidence>
<feature type="region of interest" description="Disordered" evidence="4">
    <location>
        <begin position="1"/>
        <end position="24"/>
    </location>
</feature>
<protein>
    <submittedName>
        <fullName evidence="7">Helix-turn-helix domain-containing protein</fullName>
    </submittedName>
</protein>
<dbReference type="SMART" id="SM00419">
    <property type="entry name" value="HTH_CRP"/>
    <property type="match status" value="1"/>
</dbReference>
<dbReference type="PANTHER" id="PTHR24567">
    <property type="entry name" value="CRP FAMILY TRANSCRIPTIONAL REGULATORY PROTEIN"/>
    <property type="match status" value="1"/>
</dbReference>
<dbReference type="CDD" id="cd00038">
    <property type="entry name" value="CAP_ED"/>
    <property type="match status" value="1"/>
</dbReference>
<dbReference type="InterPro" id="IPR036390">
    <property type="entry name" value="WH_DNA-bd_sf"/>
</dbReference>
<dbReference type="InterPro" id="IPR014710">
    <property type="entry name" value="RmlC-like_jellyroll"/>
</dbReference>
<keyword evidence="8" id="KW-1185">Reference proteome</keyword>
<evidence type="ECO:0000256" key="1">
    <source>
        <dbReference type="ARBA" id="ARBA00023015"/>
    </source>
</evidence>
<dbReference type="InterPro" id="IPR018490">
    <property type="entry name" value="cNMP-bd_dom_sf"/>
</dbReference>
<dbReference type="Gene3D" id="2.60.120.10">
    <property type="entry name" value="Jelly Rolls"/>
    <property type="match status" value="1"/>
</dbReference>
<sequence>MLAMHSAAESKARRTNEANSKEETEAPFGLGVVLRLKPNETLFSEGDAAASFYQIKEGVIRSFRMMIDGRRQIISFSQPGDYLGLEWEGDRAMTAEAIIDTAVVSYPRRHLEGRATADVRVQNRMMAVLFGGLHNAQEHLVMLGRQTAMEKLGWFLVRLARSSRMNNGALALPMNRTDIADYLGLSMETVSRGFSLLTREGYIALPDAHQVCIRNFKRLDALARGEVPTAH</sequence>
<dbReference type="InterPro" id="IPR012318">
    <property type="entry name" value="HTH_CRP"/>
</dbReference>
<evidence type="ECO:0000256" key="4">
    <source>
        <dbReference type="SAM" id="MobiDB-lite"/>
    </source>
</evidence>